<sequence>MADQRYAVSIGFGENVNQYSEAYQTQPGYALQWKGVLQKAHRVGLVRCLCPGKGTRRLAVRHRSDSDSFHLSRYPHTGAEHALDCLYYSPDPDKSGLGGYSKGVVEETKDGDLKVKLTLSLRKKDPADVQPMEGTSPTPSGGKPTKPAMTLGGLLHLLWSEAGLNHWVPGMAGKRGLGLIHSLLQQAADRMLASRMRIGDALVIATSSAVGQQAKANSQKVTSAIRNNRRLIVIAPLAAYSEEREQTMSRYITITGYHGVPRLFTDTDTWQRIARSYTAELRGWREGRRVIAIVQTDQPTAPGKAQALNVALMVVSDEWIPVESGYEAKIEALLREQGRRFIKPMRFDAGQEQVFPDFWLMDIGAGRELPMEVYGRHDPKYLARKQAKCAYYTQHYGPTGWWSWDASADPRGMNIPPFPPIRHP</sequence>
<name>A0A1H0XKX7_9PSED</name>
<reference evidence="2" key="1">
    <citation type="submission" date="2016-10" db="EMBL/GenBank/DDBJ databases">
        <authorList>
            <person name="Varghese N."/>
            <person name="Submissions S."/>
        </authorList>
    </citation>
    <scope>NUCLEOTIDE SEQUENCE [LARGE SCALE GENOMIC DNA]</scope>
    <source>
        <strain evidence="2">BS3775</strain>
    </source>
</reference>
<dbReference type="RefSeq" id="WP_011005851.1">
    <property type="nucleotide sequence ID" value="NZ_FNKJ01000001.1"/>
</dbReference>
<protein>
    <recommendedName>
        <fullName evidence="3">DUF1173 family protein</fullName>
    </recommendedName>
</protein>
<evidence type="ECO:0000313" key="2">
    <source>
        <dbReference type="Proteomes" id="UP000199570"/>
    </source>
</evidence>
<dbReference type="OrthoDB" id="5572968at2"/>
<gene>
    <name evidence="1" type="ORF">SAMN04490195_0072</name>
</gene>
<evidence type="ECO:0008006" key="3">
    <source>
        <dbReference type="Google" id="ProtNLM"/>
    </source>
</evidence>
<dbReference type="Proteomes" id="UP000199570">
    <property type="component" value="Unassembled WGS sequence"/>
</dbReference>
<keyword evidence="2" id="KW-1185">Reference proteome</keyword>
<evidence type="ECO:0000313" key="1">
    <source>
        <dbReference type="EMBL" id="SDQ03545.1"/>
    </source>
</evidence>
<proteinExistence type="predicted"/>
<organism evidence="1 2">
    <name type="scientific">Pseudomonas moorei</name>
    <dbReference type="NCBI Taxonomy" id="395599"/>
    <lineage>
        <taxon>Bacteria</taxon>
        <taxon>Pseudomonadati</taxon>
        <taxon>Pseudomonadota</taxon>
        <taxon>Gammaproteobacteria</taxon>
        <taxon>Pseudomonadales</taxon>
        <taxon>Pseudomonadaceae</taxon>
        <taxon>Pseudomonas</taxon>
    </lineage>
</organism>
<accession>A0A1H0XKX7</accession>
<dbReference type="InterPro" id="IPR009553">
    <property type="entry name" value="DUF1173"/>
</dbReference>
<dbReference type="Pfam" id="PF06666">
    <property type="entry name" value="DUF1173"/>
    <property type="match status" value="1"/>
</dbReference>
<dbReference type="AlphaFoldDB" id="A0A1H0XKX7"/>
<dbReference type="EMBL" id="FNKJ01000001">
    <property type="protein sequence ID" value="SDQ03545.1"/>
    <property type="molecule type" value="Genomic_DNA"/>
</dbReference>